<organism evidence="3 4">
    <name type="scientific">Paralvinella palmiformis</name>
    <dbReference type="NCBI Taxonomy" id="53620"/>
    <lineage>
        <taxon>Eukaryota</taxon>
        <taxon>Metazoa</taxon>
        <taxon>Spiralia</taxon>
        <taxon>Lophotrochozoa</taxon>
        <taxon>Annelida</taxon>
        <taxon>Polychaeta</taxon>
        <taxon>Sedentaria</taxon>
        <taxon>Canalipalpata</taxon>
        <taxon>Terebellida</taxon>
        <taxon>Terebelliformia</taxon>
        <taxon>Alvinellidae</taxon>
        <taxon>Paralvinella</taxon>
    </lineage>
</organism>
<feature type="compositionally biased region" description="Basic and acidic residues" evidence="2">
    <location>
        <begin position="775"/>
        <end position="793"/>
    </location>
</feature>
<feature type="region of interest" description="Disordered" evidence="2">
    <location>
        <begin position="172"/>
        <end position="272"/>
    </location>
</feature>
<dbReference type="Pfam" id="PF07139">
    <property type="entry name" value="SPATS2-like"/>
    <property type="match status" value="1"/>
</dbReference>
<accession>A0AAD9N7N6</accession>
<feature type="compositionally biased region" description="Basic residues" evidence="2">
    <location>
        <begin position="645"/>
        <end position="655"/>
    </location>
</feature>
<feature type="compositionally biased region" description="Low complexity" evidence="2">
    <location>
        <begin position="96"/>
        <end position="113"/>
    </location>
</feature>
<evidence type="ECO:0008006" key="5">
    <source>
        <dbReference type="Google" id="ProtNLM"/>
    </source>
</evidence>
<evidence type="ECO:0000313" key="4">
    <source>
        <dbReference type="Proteomes" id="UP001208570"/>
    </source>
</evidence>
<feature type="compositionally biased region" description="Polar residues" evidence="2">
    <location>
        <begin position="201"/>
        <end position="220"/>
    </location>
</feature>
<feature type="region of interest" description="Disordered" evidence="2">
    <location>
        <begin position="74"/>
        <end position="158"/>
    </location>
</feature>
<evidence type="ECO:0000256" key="1">
    <source>
        <dbReference type="ARBA" id="ARBA00007105"/>
    </source>
</evidence>
<dbReference type="InterPro" id="IPR009060">
    <property type="entry name" value="UBA-like_sf"/>
</dbReference>
<evidence type="ECO:0000256" key="2">
    <source>
        <dbReference type="SAM" id="MobiDB-lite"/>
    </source>
</evidence>
<dbReference type="Gene3D" id="1.10.8.10">
    <property type="entry name" value="DNA helicase RuvA subunit, C-terminal domain"/>
    <property type="match status" value="1"/>
</dbReference>
<dbReference type="GO" id="GO:0005737">
    <property type="term" value="C:cytoplasm"/>
    <property type="evidence" value="ECO:0007669"/>
    <property type="project" value="TreeGrafter"/>
</dbReference>
<feature type="compositionally biased region" description="Polar residues" evidence="2">
    <location>
        <begin position="704"/>
        <end position="726"/>
    </location>
</feature>
<feature type="region of interest" description="Disordered" evidence="2">
    <location>
        <begin position="849"/>
        <end position="893"/>
    </location>
</feature>
<protein>
    <recommendedName>
        <fullName evidence="5">Spermatogenesis-associated serine-rich protein 2-like</fullName>
    </recommendedName>
</protein>
<feature type="compositionally biased region" description="Low complexity" evidence="2">
    <location>
        <begin position="518"/>
        <end position="560"/>
    </location>
</feature>
<feature type="compositionally biased region" description="Polar residues" evidence="2">
    <location>
        <begin position="760"/>
        <end position="769"/>
    </location>
</feature>
<dbReference type="PANTHER" id="PTHR15623:SF11">
    <property type="entry name" value="SPERMATOGENESIS-ASSOCIATED SERINE-RICH PROTEIN 2"/>
    <property type="match status" value="1"/>
</dbReference>
<dbReference type="InterPro" id="IPR009816">
    <property type="entry name" value="SPATS2-like"/>
</dbReference>
<dbReference type="Proteomes" id="UP001208570">
    <property type="component" value="Unassembled WGS sequence"/>
</dbReference>
<feature type="region of interest" description="Disordered" evidence="2">
    <location>
        <begin position="513"/>
        <end position="793"/>
    </location>
</feature>
<feature type="compositionally biased region" description="Polar residues" evidence="2">
    <location>
        <begin position="227"/>
        <end position="248"/>
    </location>
</feature>
<feature type="compositionally biased region" description="Polar residues" evidence="2">
    <location>
        <begin position="657"/>
        <end position="681"/>
    </location>
</feature>
<name>A0AAD9N7N6_9ANNE</name>
<comment type="caution">
    <text evidence="3">The sequence shown here is derived from an EMBL/GenBank/DDBJ whole genome shotgun (WGS) entry which is preliminary data.</text>
</comment>
<keyword evidence="4" id="KW-1185">Reference proteome</keyword>
<sequence length="893" mass="98007">MADPKILYDQKSGSVMVKGDSQDLLKKKVAEVREVVPNWSKHDIILVLTHFNQNVEETIQEIVENQAVAILRQWHSTSTPNKPSGKKKKKTRTTKELPTVDTSSGNTDSGTTGFPLEHQALEQRPEKSRRRRPSPPPSGEEQTTPKEATAVHSQPSTIVNTEETSESFVFADPCHQPKPEVPSISQEVNTSPPSPLEKTDLSNSLTSEVSMASGGDQQKGSTKRTSKYVTSSKSAHRPQQLSVDVSQISRERTTSERSTGSASSRKPHGGLERCYKDLQRQTASLQRHKFVIGEQMTKSVKELHKIFDQLKEELSTREVELMCELNKEKNDGENWLNKRYQTALDMKKRLDKVPSMKETDVINLRAEIKHFVSERRIDEDIASTKRFSCDFESLMSQIRSFGQVIPIKAAYTARHPSVSSVTSSIMSPDDILSPTTPQLTPSLNHLDEPDKNIINSSSTPSAADKANGVSPVAAAAGAKVISQSESLTRYEQLNPEDQRPSVVFVTRATRGRGQNYVSRGQGQRGWAARGQGPRGQGPRVQGSRSQGSRGQGPRAQGSRGQRPDSRSHSDASEPHINGQPTSSEKQDSARRSRNTRYRERQQQVSRDGTKHDKKDAAEMSADTRDHNKQGSGPSGEAQWRDGRHPRNSSPRKRSGKGQAQPNKPSNHPMSQEANSQQTVRSSGDGDQGHDVKGQGQTDTTTTDSVSNHNHKTASNQNHNSTNNVVTEMNPEDKEIEGAEVPSLVNGNVQAECSTRPDPNKANSSGQRSVVVSVKEQTDPLPDGHHKSEDPLRVKDAAVIDSDIHSKSDFNANGMSKSGIMQNGILEQTAVKKATVSIEKLNEVSRATISVDGFATPNGALPQRKDGNRRRDRGHTADGQGEDRSTNGVCDVSS</sequence>
<comment type="similarity">
    <text evidence="1">Belongs to the SPATS2 family.</text>
</comment>
<feature type="compositionally biased region" description="Low complexity" evidence="2">
    <location>
        <begin position="693"/>
        <end position="703"/>
    </location>
</feature>
<gene>
    <name evidence="3" type="ORF">LSH36_197g02030</name>
</gene>
<reference evidence="3" key="1">
    <citation type="journal article" date="2023" name="Mol. Biol. Evol.">
        <title>Third-Generation Sequencing Reveals the Adaptive Role of the Epigenome in Three Deep-Sea Polychaetes.</title>
        <authorList>
            <person name="Perez M."/>
            <person name="Aroh O."/>
            <person name="Sun Y."/>
            <person name="Lan Y."/>
            <person name="Juniper S.K."/>
            <person name="Young C.R."/>
            <person name="Angers B."/>
            <person name="Qian P.Y."/>
        </authorList>
    </citation>
    <scope>NUCLEOTIDE SEQUENCE</scope>
    <source>
        <strain evidence="3">P08H-3</strain>
    </source>
</reference>
<evidence type="ECO:0000313" key="3">
    <source>
        <dbReference type="EMBL" id="KAK2157134.1"/>
    </source>
</evidence>
<proteinExistence type="inferred from homology"/>
<dbReference type="SUPFAM" id="SSF46934">
    <property type="entry name" value="UBA-like"/>
    <property type="match status" value="1"/>
</dbReference>
<dbReference type="PANTHER" id="PTHR15623">
    <property type="entry name" value="SPERMATOGENESIS-ASSOCIATED SERINE-RICH PROTEIN 2-RELATED"/>
    <property type="match status" value="1"/>
</dbReference>
<feature type="compositionally biased region" description="Basic and acidic residues" evidence="2">
    <location>
        <begin position="561"/>
        <end position="573"/>
    </location>
</feature>
<dbReference type="EMBL" id="JAODUP010000197">
    <property type="protein sequence ID" value="KAK2157134.1"/>
    <property type="molecule type" value="Genomic_DNA"/>
</dbReference>
<feature type="region of interest" description="Disordered" evidence="2">
    <location>
        <begin position="449"/>
        <end position="468"/>
    </location>
</feature>
<feature type="compositionally biased region" description="Basic and acidic residues" evidence="2">
    <location>
        <begin position="584"/>
        <end position="628"/>
    </location>
</feature>
<dbReference type="AlphaFoldDB" id="A0AAD9N7N6"/>